<dbReference type="AlphaFoldDB" id="A0A9W6Z135"/>
<accession>A0A9W6Z135</accession>
<sequence>MVRQVTGSVYVERVGGRSSTILVGCQIWFSRQFGLMFTVQQIESQRLDKLGKLDKFNKFDKFDNQISVEGPRPHRPRHTVCSDDDQSPVTCSRKCFDASFCSSFQIPYHPSRCDR</sequence>
<name>A0A9W6Z135_AMBMO</name>
<feature type="region of interest" description="Disordered" evidence="1">
    <location>
        <begin position="67"/>
        <end position="86"/>
    </location>
</feature>
<organism evidence="2 3">
    <name type="scientific">Ambrosiozyma monospora</name>
    <name type="common">Yeast</name>
    <name type="synonym">Endomycopsis monosporus</name>
    <dbReference type="NCBI Taxonomy" id="43982"/>
    <lineage>
        <taxon>Eukaryota</taxon>
        <taxon>Fungi</taxon>
        <taxon>Dikarya</taxon>
        <taxon>Ascomycota</taxon>
        <taxon>Saccharomycotina</taxon>
        <taxon>Pichiomycetes</taxon>
        <taxon>Pichiales</taxon>
        <taxon>Pichiaceae</taxon>
        <taxon>Ambrosiozyma</taxon>
    </lineage>
</organism>
<keyword evidence="3" id="KW-1185">Reference proteome</keyword>
<evidence type="ECO:0000256" key="1">
    <source>
        <dbReference type="SAM" id="MobiDB-lite"/>
    </source>
</evidence>
<evidence type="ECO:0000313" key="2">
    <source>
        <dbReference type="EMBL" id="GMG55931.1"/>
    </source>
</evidence>
<comment type="caution">
    <text evidence="2">The sequence shown here is derived from an EMBL/GenBank/DDBJ whole genome shotgun (WGS) entry which is preliminary data.</text>
</comment>
<reference evidence="2" key="1">
    <citation type="submission" date="2023-04" db="EMBL/GenBank/DDBJ databases">
        <title>Ambrosiozyma monospora NBRC 1965.</title>
        <authorList>
            <person name="Ichikawa N."/>
            <person name="Sato H."/>
            <person name="Tonouchi N."/>
        </authorList>
    </citation>
    <scope>NUCLEOTIDE SEQUENCE</scope>
    <source>
        <strain evidence="2">NBRC 1965</strain>
    </source>
</reference>
<evidence type="ECO:0000313" key="3">
    <source>
        <dbReference type="Proteomes" id="UP001165063"/>
    </source>
</evidence>
<dbReference type="EMBL" id="BSXU01006516">
    <property type="protein sequence ID" value="GMG55931.1"/>
    <property type="molecule type" value="Genomic_DNA"/>
</dbReference>
<protein>
    <submittedName>
        <fullName evidence="2">Unnamed protein product</fullName>
    </submittedName>
</protein>
<dbReference type="Proteomes" id="UP001165063">
    <property type="component" value="Unassembled WGS sequence"/>
</dbReference>
<gene>
    <name evidence="2" type="ORF">Amon01_000800000</name>
</gene>
<proteinExistence type="predicted"/>